<dbReference type="EMBL" id="JX453331">
    <property type="protein sequence ID" value="AFU90086.1"/>
    <property type="molecule type" value="Genomic_DNA"/>
</dbReference>
<dbReference type="RefSeq" id="YP_006908726.1">
    <property type="nucleotide sequence ID" value="NC_018874.1"/>
</dbReference>
<organismHost>
    <name type="scientific">Haliotidae</name>
    <name type="common">abalones</name>
    <dbReference type="NCBI Taxonomy" id="6451"/>
</organismHost>
<feature type="transmembrane region" description="Helical" evidence="1">
    <location>
        <begin position="122"/>
        <end position="143"/>
    </location>
</feature>
<evidence type="ECO:0000313" key="3">
    <source>
        <dbReference type="Proteomes" id="UP000029777"/>
    </source>
</evidence>
<evidence type="ECO:0000313" key="2">
    <source>
        <dbReference type="EMBL" id="AFU90086.1"/>
    </source>
</evidence>
<keyword evidence="3" id="KW-1185">Reference proteome</keyword>
<keyword evidence="1" id="KW-1133">Transmembrane helix</keyword>
<evidence type="ECO:0000256" key="1">
    <source>
        <dbReference type="SAM" id="Phobius"/>
    </source>
</evidence>
<dbReference type="GeneID" id="13853695"/>
<organism evidence="2 3">
    <name type="scientific">Abalone herpesvirus (isolate Abalone/Australia/Victoria/2009)</name>
    <name type="common">AbHV</name>
    <dbReference type="NCBI Taxonomy" id="1241371"/>
    <lineage>
        <taxon>Viruses</taxon>
        <taxon>Duplodnaviria</taxon>
        <taxon>Heunggongvirae</taxon>
        <taxon>Peploviricota</taxon>
        <taxon>Herviviricetes</taxon>
        <taxon>Herpesvirales</taxon>
        <taxon>Malacoherpesviridae</taxon>
        <taxon>Aurivirus</taxon>
        <taxon>Aurivirus haliotidmalaco1</taxon>
    </lineage>
</organism>
<name>K4JV75_ABHV</name>
<keyword evidence="1" id="KW-0812">Transmembrane</keyword>
<feature type="transmembrane region" description="Helical" evidence="1">
    <location>
        <begin position="184"/>
        <end position="200"/>
    </location>
</feature>
<feature type="transmembrane region" description="Helical" evidence="1">
    <location>
        <begin position="155"/>
        <end position="178"/>
    </location>
</feature>
<accession>K4JV75</accession>
<dbReference type="KEGG" id="vg:13853695"/>
<sequence length="201" mass="23260">MLGSCLGYENGFRLHAVVVRSACLWRRRRCCLFFHRCRLFDHGFFSAGWGRLRSALNHNALDDLLLYRLGLRFGNFITVLVDINDLGFWGGRRRRWWCLLVNNSRLLLLNWLSLLLHVLRRLLHVLFIVLTGVHGLSVLLLLVKVRIGALRFGGIAFVPRFVNALNTPLVLNIVILIVSAARSLHLSFWLKIFFLFFLSYG</sequence>
<reference evidence="2 3" key="1">
    <citation type="submission" date="2012-08" db="EMBL/GenBank/DDBJ databases">
        <title>Abalone herpesvirus genome reveals unexpected ancestry.</title>
        <authorList>
            <person name="Savin K.W."/>
            <person name="Fegan M."/>
            <person name="Powney R."/>
            <person name="Savage D."/>
            <person name="Wong F."/>
            <person name="Sawbridge T."/>
            <person name="Helsham J."/>
            <person name="Vardy M."/>
            <person name="Cogan N."/>
            <person name="Mohammad I."/>
            <person name="Cocks B.G."/>
            <person name="Warner S."/>
        </authorList>
    </citation>
    <scope>NUCLEOTIDE SEQUENCE [LARGE SCALE GENOMIC DNA]</scope>
    <source>
        <strain evidence="3">Isolate Abalone/Australia/Victoria/2009</strain>
    </source>
</reference>
<proteinExistence type="predicted"/>
<gene>
    <name evidence="2" type="ORF">AbHV_ORF74</name>
</gene>
<dbReference type="Proteomes" id="UP000029777">
    <property type="component" value="Segment"/>
</dbReference>
<keyword evidence="1" id="KW-0472">Membrane</keyword>
<protein>
    <submittedName>
        <fullName evidence="2">Uncharacterized protein</fullName>
    </submittedName>
</protein>